<dbReference type="Pfam" id="PF09314">
    <property type="entry name" value="DUF1972"/>
    <property type="match status" value="1"/>
</dbReference>
<dbReference type="Gene3D" id="3.40.50.2000">
    <property type="entry name" value="Glycogen Phosphorylase B"/>
    <property type="match status" value="2"/>
</dbReference>
<reference evidence="2 3" key="1">
    <citation type="submission" date="2018-08" db="EMBL/GenBank/DDBJ databases">
        <title>Draft genome sequences of Leuconostoc spp. and Weissella spp. with biocontrol potential.</title>
        <authorList>
            <person name="Lo R."/>
            <person name="Ho V.T.T."/>
            <person name="Turner M.S."/>
        </authorList>
    </citation>
    <scope>NUCLEOTIDE SEQUENCE [LARGE SCALE GENOMIC DNA]</scope>
    <source>
        <strain evidence="2 3">733</strain>
    </source>
</reference>
<evidence type="ECO:0000313" key="3">
    <source>
        <dbReference type="Proteomes" id="UP001525857"/>
    </source>
</evidence>
<dbReference type="EMBL" id="QVOV01000001">
    <property type="protein sequence ID" value="MCT8388497.1"/>
    <property type="molecule type" value="Genomic_DNA"/>
</dbReference>
<dbReference type="Proteomes" id="UP001525857">
    <property type="component" value="Unassembled WGS sequence"/>
</dbReference>
<dbReference type="PANTHER" id="PTHR46401:SF8">
    <property type="entry name" value="BLL6006 PROTEIN"/>
    <property type="match status" value="1"/>
</dbReference>
<sequence>MKHVYIIGSKGIPARYGGYETFVDKLTAGQQSDEIQYHVASRRDNSQLSEASNLFEYNNAEVFSIDVPNVGPAQAILYDIKSLEWAIQDAKKIGAEAPIFYILAARIGPFMGHYVKQIHALGGTYFINPDGHEWKRAKWPLPVRKYWKLSERGMIKHADLVIADNRKIEEYILDEYRPFTPKTTFIAYGTDTIPTTLKSEDENVRAWYAAHDVVEQGYYLIVGRFVPENNYETMIREFMISDSSKDLVIVTNVEKNKFYQNLLQKTGFDQDKRIKFVGTVYDQPMLRYIRENAYAYLHGHEVGGTNPSLLEALSSTQLNLLVDVGFNRDVAHDAAIYWNKQPGKLAAAINQADLYTAGELSENANQAKEIIQNEYTWKKIIEKYEAVFNR</sequence>
<name>A0ABT2NSX9_9LACO</name>
<dbReference type="InterPro" id="IPR015393">
    <property type="entry name" value="DUF1972"/>
</dbReference>
<dbReference type="PANTHER" id="PTHR46401">
    <property type="entry name" value="GLYCOSYLTRANSFERASE WBBK-RELATED"/>
    <property type="match status" value="1"/>
</dbReference>
<dbReference type="SUPFAM" id="SSF53756">
    <property type="entry name" value="UDP-Glycosyltransferase/glycogen phosphorylase"/>
    <property type="match status" value="1"/>
</dbReference>
<accession>A0ABT2NSX9</accession>
<proteinExistence type="predicted"/>
<keyword evidence="3" id="KW-1185">Reference proteome</keyword>
<organism evidence="2 3">
    <name type="scientific">Leuconostoc holzapfelii</name>
    <dbReference type="NCBI Taxonomy" id="434464"/>
    <lineage>
        <taxon>Bacteria</taxon>
        <taxon>Bacillati</taxon>
        <taxon>Bacillota</taxon>
        <taxon>Bacilli</taxon>
        <taxon>Lactobacillales</taxon>
        <taxon>Lactobacillaceae</taxon>
        <taxon>Leuconostoc</taxon>
    </lineage>
</organism>
<dbReference type="RefSeq" id="WP_261656142.1">
    <property type="nucleotide sequence ID" value="NZ_QVOV01000001.1"/>
</dbReference>
<dbReference type="NCBIfam" id="NF046071">
    <property type="entry name" value="B1-4RhmsylTfaseCps2T"/>
    <property type="match status" value="1"/>
</dbReference>
<gene>
    <name evidence="2" type="ORF">D0501_00050</name>
</gene>
<comment type="caution">
    <text evidence="2">The sequence shown here is derived from an EMBL/GenBank/DDBJ whole genome shotgun (WGS) entry which is preliminary data.</text>
</comment>
<protein>
    <submittedName>
        <fullName evidence="2">Glycosyltransferase family 1 protein</fullName>
    </submittedName>
</protein>
<evidence type="ECO:0000259" key="1">
    <source>
        <dbReference type="Pfam" id="PF09314"/>
    </source>
</evidence>
<evidence type="ECO:0000313" key="2">
    <source>
        <dbReference type="EMBL" id="MCT8388497.1"/>
    </source>
</evidence>
<feature type="domain" description="DUF1972" evidence="1">
    <location>
        <begin position="1"/>
        <end position="191"/>
    </location>
</feature>